<dbReference type="Pfam" id="PF14238">
    <property type="entry name" value="DUF4340"/>
    <property type="match status" value="1"/>
</dbReference>
<organism evidence="4 5">
    <name type="scientific">Lacipirellula limnantheis</name>
    <dbReference type="NCBI Taxonomy" id="2528024"/>
    <lineage>
        <taxon>Bacteria</taxon>
        <taxon>Pseudomonadati</taxon>
        <taxon>Planctomycetota</taxon>
        <taxon>Planctomycetia</taxon>
        <taxon>Pirellulales</taxon>
        <taxon>Lacipirellulaceae</taxon>
        <taxon>Lacipirellula</taxon>
    </lineage>
</organism>
<evidence type="ECO:0000313" key="4">
    <source>
        <dbReference type="EMBL" id="QDT75442.1"/>
    </source>
</evidence>
<evidence type="ECO:0000313" key="5">
    <source>
        <dbReference type="Proteomes" id="UP000317909"/>
    </source>
</evidence>
<feature type="compositionally biased region" description="Basic and acidic residues" evidence="1">
    <location>
        <begin position="539"/>
        <end position="565"/>
    </location>
</feature>
<reference evidence="4 5" key="1">
    <citation type="submission" date="2019-02" db="EMBL/GenBank/DDBJ databases">
        <title>Deep-cultivation of Planctomycetes and their phenomic and genomic characterization uncovers novel biology.</title>
        <authorList>
            <person name="Wiegand S."/>
            <person name="Jogler M."/>
            <person name="Boedeker C."/>
            <person name="Pinto D."/>
            <person name="Vollmers J."/>
            <person name="Rivas-Marin E."/>
            <person name="Kohn T."/>
            <person name="Peeters S.H."/>
            <person name="Heuer A."/>
            <person name="Rast P."/>
            <person name="Oberbeckmann S."/>
            <person name="Bunk B."/>
            <person name="Jeske O."/>
            <person name="Meyerdierks A."/>
            <person name="Storesund J.E."/>
            <person name="Kallscheuer N."/>
            <person name="Luecker S."/>
            <person name="Lage O.M."/>
            <person name="Pohl T."/>
            <person name="Merkel B.J."/>
            <person name="Hornburger P."/>
            <person name="Mueller R.-W."/>
            <person name="Bruemmer F."/>
            <person name="Labrenz M."/>
            <person name="Spormann A.M."/>
            <person name="Op den Camp H."/>
            <person name="Overmann J."/>
            <person name="Amann R."/>
            <person name="Jetten M.S.M."/>
            <person name="Mascher T."/>
            <person name="Medema M.H."/>
            <person name="Devos D.P."/>
            <person name="Kaster A.-K."/>
            <person name="Ovreas L."/>
            <person name="Rohde M."/>
            <person name="Galperin M.Y."/>
            <person name="Jogler C."/>
        </authorList>
    </citation>
    <scope>NUCLEOTIDE SEQUENCE [LARGE SCALE GENOMIC DNA]</scope>
    <source>
        <strain evidence="4 5">I41</strain>
    </source>
</reference>
<proteinExistence type="predicted"/>
<dbReference type="KEGG" id="llh:I41_46520"/>
<evidence type="ECO:0000259" key="3">
    <source>
        <dbReference type="Pfam" id="PF14238"/>
    </source>
</evidence>
<dbReference type="InterPro" id="IPR025641">
    <property type="entry name" value="DUF4340"/>
</dbReference>
<feature type="compositionally biased region" description="Acidic residues" evidence="1">
    <location>
        <begin position="477"/>
        <end position="498"/>
    </location>
</feature>
<sequence>MSESAKTITFVTLGVIAVAAAYFIDRPTQAVNVSSLVGTTLNTQFEVDTPKRLRIIKFDRPTAETKQFEVASVDGVWRIPSKQDYPADATQQMAAAANALIDRKVLRVAGETAQSHEEFGVIDPQSAKLDSNSEGVGTRVVMSDADDKTLVDMIIGKKVKDAEGQRYVRNSNQDVVYIVELDPEPLSTNFDDWIEDDLLKLSPFDLTRVFINDYSADLSFGMTQDGRIVPQVSWDRRSEITVDYDSKDAKWTLGDLKTFDKSTKQMVEQKLADDEEINQEALNELRNGLDDLLIVDIARKPTGLSDDLKAGADFMTNKEAFQDLVAKGFSPVPLKPGAPPEILSSEGELIATQRDGVEYVLRFGQLQVQTDSADGEAPADPAAAAAEAAKAAGQDGKDLRRYLFVMARFNEDAIPKPALKLLPAAPTEAPPTEPAVEEPATEEPAAETPAAEQPAAATASPTDAGGDQESSLQNNEPTDETEPAAEPPAEETPAEETPAETPADAPADAAPPAAEAPADAQPAATGTEAAADAKPAASDADKLAAERAAIEQENQRLQDEYNETVEKGKKRVAELNERFGDWYYVISNDVYKQIHLSRDQVIKKKGDPAEGAPADDANPLQGLPNLPIGAPPTE</sequence>
<dbReference type="AlphaFoldDB" id="A0A517U491"/>
<accession>A0A517U491</accession>
<dbReference type="EMBL" id="CP036339">
    <property type="protein sequence ID" value="QDT75442.1"/>
    <property type="molecule type" value="Genomic_DNA"/>
</dbReference>
<feature type="compositionally biased region" description="Low complexity" evidence="1">
    <location>
        <begin position="499"/>
        <end position="538"/>
    </location>
</feature>
<evidence type="ECO:0000256" key="1">
    <source>
        <dbReference type="SAM" id="MobiDB-lite"/>
    </source>
</evidence>
<keyword evidence="2" id="KW-1133">Transmembrane helix</keyword>
<name>A0A517U491_9BACT</name>
<protein>
    <recommendedName>
        <fullName evidence="3">DUF4340 domain-containing protein</fullName>
    </recommendedName>
</protein>
<feature type="domain" description="DUF4340" evidence="3">
    <location>
        <begin position="77"/>
        <end position="304"/>
    </location>
</feature>
<keyword evidence="5" id="KW-1185">Reference proteome</keyword>
<keyword evidence="2" id="KW-0472">Membrane</keyword>
<evidence type="ECO:0000256" key="2">
    <source>
        <dbReference type="SAM" id="Phobius"/>
    </source>
</evidence>
<dbReference type="OrthoDB" id="241105at2"/>
<dbReference type="RefSeq" id="WP_145435097.1">
    <property type="nucleotide sequence ID" value="NZ_CP036339.1"/>
</dbReference>
<keyword evidence="2" id="KW-0812">Transmembrane</keyword>
<gene>
    <name evidence="4" type="ORF">I41_46520</name>
</gene>
<feature type="compositionally biased region" description="Acidic residues" evidence="1">
    <location>
        <begin position="435"/>
        <end position="445"/>
    </location>
</feature>
<feature type="region of interest" description="Disordered" evidence="1">
    <location>
        <begin position="424"/>
        <end position="565"/>
    </location>
</feature>
<dbReference type="Proteomes" id="UP000317909">
    <property type="component" value="Chromosome"/>
</dbReference>
<feature type="transmembrane region" description="Helical" evidence="2">
    <location>
        <begin position="7"/>
        <end position="24"/>
    </location>
</feature>
<feature type="compositionally biased region" description="Low complexity" evidence="1">
    <location>
        <begin position="446"/>
        <end position="462"/>
    </location>
</feature>
<feature type="region of interest" description="Disordered" evidence="1">
    <location>
        <begin position="602"/>
        <end position="634"/>
    </location>
</feature>